<keyword evidence="3" id="KW-0687">Ribonucleoprotein</keyword>
<dbReference type="PATRIC" id="fig|1685124.3.peg.891"/>
<dbReference type="AlphaFoldDB" id="A0A0M0BRQ9"/>
<protein>
    <submittedName>
        <fullName evidence="4">Uncharacterized protein</fullName>
    </submittedName>
</protein>
<name>A0A0M0BRQ9_9ARCH</name>
<dbReference type="PROSITE" id="PS01257">
    <property type="entry name" value="RIBOSOMAL_L10E"/>
    <property type="match status" value="1"/>
</dbReference>
<dbReference type="SUPFAM" id="SSF54686">
    <property type="entry name" value="Ribosomal protein L16p/L10e"/>
    <property type="match status" value="1"/>
</dbReference>
<dbReference type="Gene3D" id="3.90.1170.10">
    <property type="entry name" value="Ribosomal protein L10e/L16"/>
    <property type="match status" value="1"/>
</dbReference>
<evidence type="ECO:0000256" key="3">
    <source>
        <dbReference type="ARBA" id="ARBA00023274"/>
    </source>
</evidence>
<reference evidence="4 5" key="1">
    <citation type="submission" date="2015-06" db="EMBL/GenBank/DDBJ databases">
        <title>New insights into the roles of widespread benthic archaea in carbon and nitrogen cycling.</title>
        <authorList>
            <person name="Lazar C.S."/>
            <person name="Baker B.J."/>
            <person name="Seitz K.W."/>
            <person name="Hyde A.S."/>
            <person name="Dick G.J."/>
            <person name="Hinrichs K.-U."/>
            <person name="Teske A.P."/>
        </authorList>
    </citation>
    <scope>NUCLEOTIDE SEQUENCE [LARGE SCALE GENOMIC DNA]</scope>
    <source>
        <strain evidence="4">SG8-32-1</strain>
    </source>
</reference>
<dbReference type="CDD" id="cd01433">
    <property type="entry name" value="Ribosomal_L16_L10e"/>
    <property type="match status" value="1"/>
</dbReference>
<evidence type="ECO:0000256" key="1">
    <source>
        <dbReference type="ARBA" id="ARBA00008931"/>
    </source>
</evidence>
<proteinExistence type="inferred from homology"/>
<dbReference type="InterPro" id="IPR001197">
    <property type="entry name" value="Ribosomal_uL16_euk_arch"/>
</dbReference>
<dbReference type="InterPro" id="IPR036920">
    <property type="entry name" value="Ribosomal_uL16_sf"/>
</dbReference>
<sequence length="165" mass="18477">MKARNYREVKGQSYTRKKYIRGSPSSKIVKFTMGNTAGDYEYQARLVAERSVQIRHNALEAARIATNRVLNEKLGTSYHLKILPFPHVILRENKMIFGAHADRLQDGMRNAFGKAIGLAARVKPNQSLIMVNINKDGLEVATQALKRGSAKLPTPCRVVIEKLGD</sequence>
<comment type="caution">
    <text evidence="4">The sequence shown here is derived from an EMBL/GenBank/DDBJ whole genome shotgun (WGS) entry which is preliminary data.</text>
</comment>
<dbReference type="GO" id="GO:0005840">
    <property type="term" value="C:ribosome"/>
    <property type="evidence" value="ECO:0007669"/>
    <property type="project" value="UniProtKB-KW"/>
</dbReference>
<gene>
    <name evidence="4" type="ORF">AC477_04490</name>
</gene>
<keyword evidence="2" id="KW-0689">Ribosomal protein</keyword>
<comment type="similarity">
    <text evidence="1">Belongs to the universal ribosomal protein uL16 family.</text>
</comment>
<dbReference type="GO" id="GO:0003735">
    <property type="term" value="F:structural constituent of ribosome"/>
    <property type="evidence" value="ECO:0007669"/>
    <property type="project" value="InterPro"/>
</dbReference>
<dbReference type="InterPro" id="IPR018255">
    <property type="entry name" value="Ribosomal_uL16_CS_euk_arc"/>
</dbReference>
<evidence type="ECO:0000256" key="2">
    <source>
        <dbReference type="ARBA" id="ARBA00022980"/>
    </source>
</evidence>
<dbReference type="EMBL" id="LFWU01000108">
    <property type="protein sequence ID" value="KON31050.1"/>
    <property type="molecule type" value="Genomic_DNA"/>
</dbReference>
<evidence type="ECO:0000313" key="5">
    <source>
        <dbReference type="Proteomes" id="UP000037237"/>
    </source>
</evidence>
<dbReference type="GO" id="GO:1990904">
    <property type="term" value="C:ribonucleoprotein complex"/>
    <property type="evidence" value="ECO:0007669"/>
    <property type="project" value="UniProtKB-KW"/>
</dbReference>
<dbReference type="NCBIfam" id="NF003239">
    <property type="entry name" value="PRK04199.1-4"/>
    <property type="match status" value="1"/>
</dbReference>
<dbReference type="Pfam" id="PF00252">
    <property type="entry name" value="Ribosomal_L16"/>
    <property type="match status" value="1"/>
</dbReference>
<dbReference type="PIRSF" id="PIRSF005590">
    <property type="entry name" value="Ribosomal_L10"/>
    <property type="match status" value="1"/>
</dbReference>
<dbReference type="InterPro" id="IPR016180">
    <property type="entry name" value="Ribosomal_uL16_dom"/>
</dbReference>
<dbReference type="PANTHER" id="PTHR11726">
    <property type="entry name" value="60S RIBOSOMAL PROTEIN L10"/>
    <property type="match status" value="1"/>
</dbReference>
<organism evidence="4 5">
    <name type="scientific">miscellaneous Crenarchaeota group-1 archaeon SG8-32-1</name>
    <dbReference type="NCBI Taxonomy" id="1685124"/>
    <lineage>
        <taxon>Archaea</taxon>
        <taxon>Candidatus Bathyarchaeota</taxon>
        <taxon>MCG-1</taxon>
    </lineage>
</organism>
<evidence type="ECO:0000313" key="4">
    <source>
        <dbReference type="EMBL" id="KON31050.1"/>
    </source>
</evidence>
<dbReference type="InterPro" id="IPR047873">
    <property type="entry name" value="Ribosomal_uL16"/>
</dbReference>
<dbReference type="GO" id="GO:0006412">
    <property type="term" value="P:translation"/>
    <property type="evidence" value="ECO:0007669"/>
    <property type="project" value="InterPro"/>
</dbReference>
<dbReference type="Proteomes" id="UP000037237">
    <property type="component" value="Unassembled WGS sequence"/>
</dbReference>
<accession>A0A0M0BRQ9</accession>